<dbReference type="EMBL" id="VSRR010089299">
    <property type="protein sequence ID" value="MPC91874.1"/>
    <property type="molecule type" value="Genomic_DNA"/>
</dbReference>
<accession>A0A5B7JHQ7</accession>
<keyword evidence="2" id="KW-1185">Reference proteome</keyword>
<name>A0A5B7JHQ7_PORTR</name>
<evidence type="ECO:0000313" key="1">
    <source>
        <dbReference type="EMBL" id="MPC91874.1"/>
    </source>
</evidence>
<sequence length="102" mass="11012">MRALGVREVSESTGSNPVQCRLDFLTRGNGFLAVQSLQSLSLVLRESSHHQHLTSPVSLPLATLSPPSSHPILPPRHPLPIATRFPCHYDIESSLPIIGEGG</sequence>
<proteinExistence type="predicted"/>
<organism evidence="1 2">
    <name type="scientific">Portunus trituberculatus</name>
    <name type="common">Swimming crab</name>
    <name type="synonym">Neptunus trituberculatus</name>
    <dbReference type="NCBI Taxonomy" id="210409"/>
    <lineage>
        <taxon>Eukaryota</taxon>
        <taxon>Metazoa</taxon>
        <taxon>Ecdysozoa</taxon>
        <taxon>Arthropoda</taxon>
        <taxon>Crustacea</taxon>
        <taxon>Multicrustacea</taxon>
        <taxon>Malacostraca</taxon>
        <taxon>Eumalacostraca</taxon>
        <taxon>Eucarida</taxon>
        <taxon>Decapoda</taxon>
        <taxon>Pleocyemata</taxon>
        <taxon>Brachyura</taxon>
        <taxon>Eubrachyura</taxon>
        <taxon>Portunoidea</taxon>
        <taxon>Portunidae</taxon>
        <taxon>Portuninae</taxon>
        <taxon>Portunus</taxon>
    </lineage>
</organism>
<dbReference type="Proteomes" id="UP000324222">
    <property type="component" value="Unassembled WGS sequence"/>
</dbReference>
<comment type="caution">
    <text evidence="1">The sequence shown here is derived from an EMBL/GenBank/DDBJ whole genome shotgun (WGS) entry which is preliminary data.</text>
</comment>
<protein>
    <submittedName>
        <fullName evidence="1">Uncharacterized protein</fullName>
    </submittedName>
</protein>
<gene>
    <name evidence="1" type="ORF">E2C01_086936</name>
</gene>
<dbReference type="AlphaFoldDB" id="A0A5B7JHQ7"/>
<evidence type="ECO:0000313" key="2">
    <source>
        <dbReference type="Proteomes" id="UP000324222"/>
    </source>
</evidence>
<reference evidence="1 2" key="1">
    <citation type="submission" date="2019-05" db="EMBL/GenBank/DDBJ databases">
        <title>Another draft genome of Portunus trituberculatus and its Hox gene families provides insights of decapod evolution.</title>
        <authorList>
            <person name="Jeong J.-H."/>
            <person name="Song I."/>
            <person name="Kim S."/>
            <person name="Choi T."/>
            <person name="Kim D."/>
            <person name="Ryu S."/>
            <person name="Kim W."/>
        </authorList>
    </citation>
    <scope>NUCLEOTIDE SEQUENCE [LARGE SCALE GENOMIC DNA]</scope>
    <source>
        <tissue evidence="1">Muscle</tissue>
    </source>
</reference>